<comment type="pathway">
    <text evidence="12">Carbohydrate metabolism; D-ribose degradation; D-ribose 5-phosphate from beta-D-ribopyranose: step 2/2.</text>
</comment>
<evidence type="ECO:0000256" key="9">
    <source>
        <dbReference type="ARBA" id="ARBA00022842"/>
    </source>
</evidence>
<feature type="domain" description="Carbohydrate kinase PfkB" evidence="13">
    <location>
        <begin position="23"/>
        <end position="355"/>
    </location>
</feature>
<dbReference type="Proteomes" id="UP001175353">
    <property type="component" value="Unassembled WGS sequence"/>
</dbReference>
<feature type="binding site" evidence="12">
    <location>
        <position position="307"/>
    </location>
    <ligand>
        <name>substrate</name>
    </ligand>
</feature>
<dbReference type="InterPro" id="IPR029056">
    <property type="entry name" value="Ribokinase-like"/>
</dbReference>
<evidence type="ECO:0000313" key="15">
    <source>
        <dbReference type="Proteomes" id="UP001175353"/>
    </source>
</evidence>
<evidence type="ECO:0000256" key="2">
    <source>
        <dbReference type="ARBA" id="ARBA00012035"/>
    </source>
</evidence>
<dbReference type="GO" id="GO:0046872">
    <property type="term" value="F:metal ion binding"/>
    <property type="evidence" value="ECO:0007669"/>
    <property type="project" value="UniProtKB-KW"/>
</dbReference>
<sequence>MAGRAGLRSTAKRSNTMSSSPIIAVVGGINMDLVYETERMPILGESMDALSLLTVPGGKGANTAISTYKAGHNNPASTQTGSDRRASVGKKDLEIRVCMNGAVGDDAYGKTLLKKLEDHGIDTTGVHTFEGAQSGTCVVIVEKDTGESRNLGILGANGQYEPHEPERIECLAGKAGKSGTKPDLIVTHLGVPRETVEQILETASNAGVDTILNPSAPLYLVSEVYPAVTHLIMNESEAAILTPKPYEAFKDPKTREECAKHFIDLGAKNVIITLGEKGAYYRTESGQKGHVAAEKNVRVRDTTGAGDSFIGAYAVDYVRQKHRGEKFDIVQAITFASKAAARTIEAIGAQESLPWADEMDRKY</sequence>
<comment type="similarity">
    <text evidence="12">Belongs to the carbohydrate kinase PfkB family. Ribokinase subfamily.</text>
</comment>
<dbReference type="Pfam" id="PF00294">
    <property type="entry name" value="PfkB"/>
    <property type="match status" value="1"/>
</dbReference>
<accession>A0AAN6K9L2</accession>
<dbReference type="InterPro" id="IPR002139">
    <property type="entry name" value="Ribo/fructo_kinase"/>
</dbReference>
<dbReference type="InterPro" id="IPR002173">
    <property type="entry name" value="Carboh/pur_kinase_PfkB_CS"/>
</dbReference>
<protein>
    <recommendedName>
        <fullName evidence="3 12">Ribokinase</fullName>
        <shortName evidence="12">RK</shortName>
        <ecNumber evidence="2 12">2.7.1.15</ecNumber>
    </recommendedName>
</protein>
<gene>
    <name evidence="14" type="ORF">LTR91_015583</name>
</gene>
<comment type="function">
    <text evidence="12">Catalyzes the phosphorylation of ribose at O-5 in a reaction requiring ATP and magnesium. The resulting D-ribose-5-phosphate can then be used either for sythesis of nucleotides, histidine, and tryptophan, or as a component of the pentose phosphate pathway.</text>
</comment>
<dbReference type="EC" id="2.7.1.15" evidence="2 12"/>
<comment type="caution">
    <text evidence="12">Lacks conserved residue(s) required for the propagation of feature annotation.</text>
</comment>
<evidence type="ECO:0000256" key="3">
    <source>
        <dbReference type="ARBA" id="ARBA00016943"/>
    </source>
</evidence>
<keyword evidence="7 12" id="KW-0418">Kinase</keyword>
<dbReference type="GO" id="GO:0019303">
    <property type="term" value="P:D-ribose catabolic process"/>
    <property type="evidence" value="ECO:0007669"/>
    <property type="project" value="UniProtKB-UniRule"/>
</dbReference>
<keyword evidence="15" id="KW-1185">Reference proteome</keyword>
<dbReference type="PANTHER" id="PTHR10584">
    <property type="entry name" value="SUGAR KINASE"/>
    <property type="match status" value="1"/>
</dbReference>
<dbReference type="GO" id="GO:0004747">
    <property type="term" value="F:ribokinase activity"/>
    <property type="evidence" value="ECO:0007669"/>
    <property type="project" value="UniProtKB-UniRule"/>
</dbReference>
<dbReference type="AlphaFoldDB" id="A0AAN6K9L2"/>
<feature type="active site" description="Proton acceptor" evidence="12">
    <location>
        <position position="307"/>
    </location>
</feature>
<dbReference type="HAMAP" id="MF_01987">
    <property type="entry name" value="Ribokinase"/>
    <property type="match status" value="1"/>
</dbReference>
<comment type="subunit">
    <text evidence="12">Homodimer.</text>
</comment>
<dbReference type="SUPFAM" id="SSF53613">
    <property type="entry name" value="Ribokinase-like"/>
    <property type="match status" value="1"/>
</dbReference>
<comment type="catalytic activity">
    <reaction evidence="12">
        <text>D-ribose + ATP = D-ribose 5-phosphate + ADP + H(+)</text>
        <dbReference type="Rhea" id="RHEA:13697"/>
        <dbReference type="ChEBI" id="CHEBI:15378"/>
        <dbReference type="ChEBI" id="CHEBI:30616"/>
        <dbReference type="ChEBI" id="CHEBI:47013"/>
        <dbReference type="ChEBI" id="CHEBI:78346"/>
        <dbReference type="ChEBI" id="CHEBI:456216"/>
        <dbReference type="EC" id="2.7.1.15"/>
    </reaction>
</comment>
<feature type="binding site" evidence="12">
    <location>
        <position position="234"/>
    </location>
    <ligand>
        <name>ATP</name>
        <dbReference type="ChEBI" id="CHEBI:30616"/>
    </ligand>
</feature>
<keyword evidence="10 12" id="KW-0630">Potassium</keyword>
<feature type="binding site" evidence="12">
    <location>
        <position position="301"/>
    </location>
    <ligand>
        <name>K(+)</name>
        <dbReference type="ChEBI" id="CHEBI:29103"/>
    </ligand>
</feature>
<feature type="binding site" evidence="12">
    <location>
        <begin position="58"/>
        <end position="62"/>
    </location>
    <ligand>
        <name>substrate</name>
    </ligand>
</feature>
<evidence type="ECO:0000256" key="11">
    <source>
        <dbReference type="ARBA" id="ARBA00023277"/>
    </source>
</evidence>
<evidence type="ECO:0000256" key="1">
    <source>
        <dbReference type="ARBA" id="ARBA00005380"/>
    </source>
</evidence>
<dbReference type="InterPro" id="IPR011877">
    <property type="entry name" value="Ribokinase"/>
</dbReference>
<evidence type="ECO:0000256" key="7">
    <source>
        <dbReference type="ARBA" id="ARBA00022777"/>
    </source>
</evidence>
<dbReference type="PRINTS" id="PR00990">
    <property type="entry name" value="RIBOKINASE"/>
</dbReference>
<evidence type="ECO:0000259" key="13">
    <source>
        <dbReference type="Pfam" id="PF00294"/>
    </source>
</evidence>
<dbReference type="GO" id="GO:0005737">
    <property type="term" value="C:cytoplasm"/>
    <property type="evidence" value="ECO:0007669"/>
    <property type="project" value="UniProtKB-SubCell"/>
</dbReference>
<dbReference type="Gene3D" id="3.40.1190.20">
    <property type="match status" value="1"/>
</dbReference>
<keyword evidence="11 12" id="KW-0119">Carbohydrate metabolism</keyword>
<evidence type="ECO:0000256" key="4">
    <source>
        <dbReference type="ARBA" id="ARBA00022679"/>
    </source>
</evidence>
<feature type="binding site" evidence="12">
    <location>
        <position position="352"/>
    </location>
    <ligand>
        <name>K(+)</name>
        <dbReference type="ChEBI" id="CHEBI:29103"/>
    </ligand>
</feature>
<keyword evidence="5 12" id="KW-0479">Metal-binding</keyword>
<keyword evidence="9 12" id="KW-0460">Magnesium</keyword>
<evidence type="ECO:0000256" key="6">
    <source>
        <dbReference type="ARBA" id="ARBA00022741"/>
    </source>
</evidence>
<keyword evidence="4 12" id="KW-0808">Transferase</keyword>
<evidence type="ECO:0000256" key="8">
    <source>
        <dbReference type="ARBA" id="ARBA00022840"/>
    </source>
</evidence>
<reference evidence="14" key="1">
    <citation type="submission" date="2023-06" db="EMBL/GenBank/DDBJ databases">
        <title>Black Yeasts Isolated from many extreme environments.</title>
        <authorList>
            <person name="Coleine C."/>
            <person name="Stajich J.E."/>
            <person name="Selbmann L."/>
        </authorList>
    </citation>
    <scope>NUCLEOTIDE SEQUENCE</scope>
    <source>
        <strain evidence="14">CCFEE 5200</strain>
    </source>
</reference>
<keyword evidence="12" id="KW-0539">Nucleus</keyword>
<comment type="subcellular location">
    <subcellularLocation>
        <location evidence="12">Cytoplasm</location>
    </subcellularLocation>
    <subcellularLocation>
        <location evidence="12">Nucleus</location>
    </subcellularLocation>
</comment>
<feature type="binding site" evidence="12">
    <location>
        <begin position="273"/>
        <end position="278"/>
    </location>
    <ligand>
        <name>ATP</name>
        <dbReference type="ChEBI" id="CHEBI:30616"/>
    </ligand>
</feature>
<comment type="similarity">
    <text evidence="1">Belongs to the carbohydrate kinase pfkB family.</text>
</comment>
<feature type="binding site" evidence="12">
    <location>
        <position position="348"/>
    </location>
    <ligand>
        <name>K(+)</name>
        <dbReference type="ChEBI" id="CHEBI:29103"/>
    </ligand>
</feature>
<comment type="activity regulation">
    <text evidence="12">Activated by a monovalent cation that binds near, but not in, the active site. The most likely occupant of the site in vivo is potassium. Ion binding induces a conformational change that may alter substrate affinity.</text>
</comment>
<evidence type="ECO:0000256" key="5">
    <source>
        <dbReference type="ARBA" id="ARBA00022723"/>
    </source>
</evidence>
<keyword evidence="12" id="KW-0963">Cytoplasm</keyword>
<dbReference type="PANTHER" id="PTHR10584:SF166">
    <property type="entry name" value="RIBOKINASE"/>
    <property type="match status" value="1"/>
</dbReference>
<name>A0AAN6K9L2_9PEZI</name>
<comment type="caution">
    <text evidence="14">The sequence shown here is derived from an EMBL/GenBank/DDBJ whole genome shotgun (WGS) entry which is preliminary data.</text>
</comment>
<dbReference type="CDD" id="cd01174">
    <property type="entry name" value="ribokinase"/>
    <property type="match status" value="1"/>
</dbReference>
<dbReference type="InterPro" id="IPR011611">
    <property type="entry name" value="PfkB_dom"/>
</dbReference>
<dbReference type="EMBL" id="JAUJLE010000178">
    <property type="protein sequence ID" value="KAK0971352.1"/>
    <property type="molecule type" value="Genomic_DNA"/>
</dbReference>
<keyword evidence="6 12" id="KW-0547">Nucleotide-binding</keyword>
<dbReference type="GO" id="GO:0005634">
    <property type="term" value="C:nucleus"/>
    <property type="evidence" value="ECO:0007669"/>
    <property type="project" value="UniProtKB-SubCell"/>
</dbReference>
<feature type="binding site" evidence="12">
    <location>
        <begin position="306"/>
        <end position="307"/>
    </location>
    <ligand>
        <name>ATP</name>
        <dbReference type="ChEBI" id="CHEBI:30616"/>
    </ligand>
</feature>
<evidence type="ECO:0000256" key="10">
    <source>
        <dbReference type="ARBA" id="ARBA00022958"/>
    </source>
</evidence>
<evidence type="ECO:0000256" key="12">
    <source>
        <dbReference type="HAMAP-Rule" id="MF_03215"/>
    </source>
</evidence>
<feature type="binding site" evidence="12">
    <location>
        <begin position="30"/>
        <end position="32"/>
    </location>
    <ligand>
        <name>substrate</name>
    </ligand>
</feature>
<dbReference type="GO" id="GO:0005524">
    <property type="term" value="F:ATP binding"/>
    <property type="evidence" value="ECO:0007669"/>
    <property type="project" value="UniProtKB-UniRule"/>
</dbReference>
<feature type="binding site" evidence="12">
    <location>
        <position position="303"/>
    </location>
    <ligand>
        <name>K(+)</name>
        <dbReference type="ChEBI" id="CHEBI:29103"/>
    </ligand>
</feature>
<evidence type="ECO:0000313" key="14">
    <source>
        <dbReference type="EMBL" id="KAK0971352.1"/>
    </source>
</evidence>
<organism evidence="14 15">
    <name type="scientific">Friedmanniomyces endolithicus</name>
    <dbReference type="NCBI Taxonomy" id="329885"/>
    <lineage>
        <taxon>Eukaryota</taxon>
        <taxon>Fungi</taxon>
        <taxon>Dikarya</taxon>
        <taxon>Ascomycota</taxon>
        <taxon>Pezizomycotina</taxon>
        <taxon>Dothideomycetes</taxon>
        <taxon>Dothideomycetidae</taxon>
        <taxon>Mycosphaerellales</taxon>
        <taxon>Teratosphaeriaceae</taxon>
        <taxon>Friedmanniomyces</taxon>
    </lineage>
</organism>
<dbReference type="PROSITE" id="PS00584">
    <property type="entry name" value="PFKB_KINASES_2"/>
    <property type="match status" value="1"/>
</dbReference>
<feature type="binding site" evidence="12">
    <location>
        <position position="346"/>
    </location>
    <ligand>
        <name>K(+)</name>
        <dbReference type="ChEBI" id="CHEBI:29103"/>
    </ligand>
</feature>
<comment type="cofactor">
    <cofactor evidence="12">
        <name>Mg(2+)</name>
        <dbReference type="ChEBI" id="CHEBI:18420"/>
    </cofactor>
    <text evidence="12">Requires a divalent cation, most likely magnesium in vivo, as an electrophilic catalyst to aid phosphoryl group transfer. It is the chelate of the metal and the nucleotide that is the actual substrate.</text>
</comment>
<keyword evidence="8 12" id="KW-0067">ATP-binding</keyword>
<proteinExistence type="inferred from homology"/>
<feature type="binding site" evidence="12">
    <location>
        <position position="343"/>
    </location>
    <ligand>
        <name>K(+)</name>
        <dbReference type="ChEBI" id="CHEBI:29103"/>
    </ligand>
</feature>